<organism evidence="1 2">
    <name type="scientific">Agrilutibacter solisilvae</name>
    <dbReference type="NCBI Taxonomy" id="2763317"/>
    <lineage>
        <taxon>Bacteria</taxon>
        <taxon>Pseudomonadati</taxon>
        <taxon>Pseudomonadota</taxon>
        <taxon>Gammaproteobacteria</taxon>
        <taxon>Lysobacterales</taxon>
        <taxon>Lysobacteraceae</taxon>
        <taxon>Agrilutibacter</taxon>
    </lineage>
</organism>
<dbReference type="EMBL" id="CP071518">
    <property type="protein sequence ID" value="QSX80136.1"/>
    <property type="molecule type" value="Genomic_DNA"/>
</dbReference>
<proteinExistence type="predicted"/>
<dbReference type="Proteomes" id="UP000639274">
    <property type="component" value="Chromosome"/>
</dbReference>
<sequence>MIENNGGLWIGTDPVDAKAEQNLRVFPAGKNQFHEVTPPPAERRLGLETRAMRRHPLPNADFNHIDDRVCDGVRVLEFQPRRS</sequence>
<dbReference type="KEGG" id="lsf:I8J32_016945"/>
<evidence type="ECO:0000313" key="2">
    <source>
        <dbReference type="Proteomes" id="UP000639274"/>
    </source>
</evidence>
<protein>
    <submittedName>
        <fullName evidence="1">Uncharacterized protein</fullName>
    </submittedName>
</protein>
<name>A0A974Y2B7_9GAMM</name>
<reference evidence="1 2" key="1">
    <citation type="submission" date="2021-03" db="EMBL/GenBank/DDBJ databases">
        <title>Lysobacter sp. nov. isolated from soil of gangwondo yeongwol, south Korea.</title>
        <authorList>
            <person name="Kim K.R."/>
            <person name="Kim K.H."/>
            <person name="Jeon C.O."/>
        </authorList>
    </citation>
    <scope>NUCLEOTIDE SEQUENCE [LARGE SCALE GENOMIC DNA]</scope>
    <source>
        <strain evidence="1 2">R19</strain>
    </source>
</reference>
<evidence type="ECO:0000313" key="1">
    <source>
        <dbReference type="EMBL" id="QSX80136.1"/>
    </source>
</evidence>
<dbReference type="RefSeq" id="WP_200614502.1">
    <property type="nucleotide sequence ID" value="NZ_CP071518.1"/>
</dbReference>
<dbReference type="AlphaFoldDB" id="A0A974Y2B7"/>
<gene>
    <name evidence="1" type="ORF">I8J32_016945</name>
</gene>
<accession>A0A974Y2B7</accession>
<keyword evidence="2" id="KW-1185">Reference proteome</keyword>